<protein>
    <submittedName>
        <fullName evidence="2">Uncharacterized protein</fullName>
    </submittedName>
</protein>
<dbReference type="AlphaFoldDB" id="A0A6C0F1P8"/>
<evidence type="ECO:0000256" key="1">
    <source>
        <dbReference type="SAM" id="MobiDB-lite"/>
    </source>
</evidence>
<reference evidence="2" key="1">
    <citation type="journal article" date="2020" name="Nature">
        <title>Giant virus diversity and host interactions through global metagenomics.</title>
        <authorList>
            <person name="Schulz F."/>
            <person name="Roux S."/>
            <person name="Paez-Espino D."/>
            <person name="Jungbluth S."/>
            <person name="Walsh D.A."/>
            <person name="Denef V.J."/>
            <person name="McMahon K.D."/>
            <person name="Konstantinidis K.T."/>
            <person name="Eloe-Fadrosh E.A."/>
            <person name="Kyrpides N.C."/>
            <person name="Woyke T."/>
        </authorList>
    </citation>
    <scope>NUCLEOTIDE SEQUENCE</scope>
    <source>
        <strain evidence="2">GVMAG-M-3300009163-63</strain>
    </source>
</reference>
<dbReference type="EMBL" id="MN739000">
    <property type="protein sequence ID" value="QHT34459.1"/>
    <property type="molecule type" value="Genomic_DNA"/>
</dbReference>
<proteinExistence type="predicted"/>
<feature type="region of interest" description="Disordered" evidence="1">
    <location>
        <begin position="38"/>
        <end position="57"/>
    </location>
</feature>
<evidence type="ECO:0000313" key="2">
    <source>
        <dbReference type="EMBL" id="QHT34459.1"/>
    </source>
</evidence>
<name>A0A6C0F1P8_9ZZZZ</name>
<accession>A0A6C0F1P8</accession>
<sequence>MVWTMWQGWNDEKNERLRVERELKHLTTLFHRVVKERDSLKEERDELEEENKRLRNS</sequence>
<organism evidence="2">
    <name type="scientific">viral metagenome</name>
    <dbReference type="NCBI Taxonomy" id="1070528"/>
    <lineage>
        <taxon>unclassified sequences</taxon>
        <taxon>metagenomes</taxon>
        <taxon>organismal metagenomes</taxon>
    </lineage>
</organism>